<evidence type="ECO:0000259" key="5">
    <source>
        <dbReference type="Pfam" id="PF04542"/>
    </source>
</evidence>
<keyword evidence="2" id="KW-0805">Transcription regulation</keyword>
<name>A0ABW3QJI0_9BACT</name>
<keyword evidence="8" id="KW-1185">Reference proteome</keyword>
<dbReference type="SUPFAM" id="SSF88946">
    <property type="entry name" value="Sigma2 domain of RNA polymerase sigma factors"/>
    <property type="match status" value="1"/>
</dbReference>
<feature type="domain" description="RNA polymerase sigma factor 70 region 4 type 2" evidence="6">
    <location>
        <begin position="104"/>
        <end position="150"/>
    </location>
</feature>
<reference evidence="8" key="1">
    <citation type="journal article" date="2019" name="Int. J. Syst. Evol. Microbiol.">
        <title>The Global Catalogue of Microorganisms (GCM) 10K type strain sequencing project: providing services to taxonomists for standard genome sequencing and annotation.</title>
        <authorList>
            <consortium name="The Broad Institute Genomics Platform"/>
            <consortium name="The Broad Institute Genome Sequencing Center for Infectious Disease"/>
            <person name="Wu L."/>
            <person name="Ma J."/>
        </authorList>
    </citation>
    <scope>NUCLEOTIDE SEQUENCE [LARGE SCALE GENOMIC DNA]</scope>
    <source>
        <strain evidence="8">CCUG 55608</strain>
    </source>
</reference>
<dbReference type="InterPro" id="IPR013325">
    <property type="entry name" value="RNA_pol_sigma_r2"/>
</dbReference>
<evidence type="ECO:0000256" key="2">
    <source>
        <dbReference type="ARBA" id="ARBA00023015"/>
    </source>
</evidence>
<keyword evidence="3" id="KW-0731">Sigma factor</keyword>
<organism evidence="7 8">
    <name type="scientific">Larkinella insperata</name>
    <dbReference type="NCBI Taxonomy" id="332158"/>
    <lineage>
        <taxon>Bacteria</taxon>
        <taxon>Pseudomonadati</taxon>
        <taxon>Bacteroidota</taxon>
        <taxon>Cytophagia</taxon>
        <taxon>Cytophagales</taxon>
        <taxon>Spirosomataceae</taxon>
        <taxon>Larkinella</taxon>
    </lineage>
</organism>
<evidence type="ECO:0000256" key="3">
    <source>
        <dbReference type="ARBA" id="ARBA00023082"/>
    </source>
</evidence>
<dbReference type="PANTHER" id="PTHR43133:SF46">
    <property type="entry name" value="RNA POLYMERASE SIGMA-70 FACTOR ECF SUBFAMILY"/>
    <property type="match status" value="1"/>
</dbReference>
<evidence type="ECO:0000256" key="4">
    <source>
        <dbReference type="ARBA" id="ARBA00023163"/>
    </source>
</evidence>
<dbReference type="NCBIfam" id="TIGR02937">
    <property type="entry name" value="sigma70-ECF"/>
    <property type="match status" value="1"/>
</dbReference>
<dbReference type="RefSeq" id="WP_265988878.1">
    <property type="nucleotide sequence ID" value="NZ_CP110973.1"/>
</dbReference>
<dbReference type="InterPro" id="IPR039425">
    <property type="entry name" value="RNA_pol_sigma-70-like"/>
</dbReference>
<dbReference type="Pfam" id="PF04542">
    <property type="entry name" value="Sigma70_r2"/>
    <property type="match status" value="1"/>
</dbReference>
<dbReference type="SUPFAM" id="SSF88659">
    <property type="entry name" value="Sigma3 and sigma4 domains of RNA polymerase sigma factors"/>
    <property type="match status" value="1"/>
</dbReference>
<accession>A0ABW3QJI0</accession>
<evidence type="ECO:0000313" key="8">
    <source>
        <dbReference type="Proteomes" id="UP001597116"/>
    </source>
</evidence>
<dbReference type="Gene3D" id="1.10.1740.10">
    <property type="match status" value="1"/>
</dbReference>
<dbReference type="InterPro" id="IPR013249">
    <property type="entry name" value="RNA_pol_sigma70_r4_t2"/>
</dbReference>
<gene>
    <name evidence="7" type="ORF">ACFQ4C_24465</name>
</gene>
<keyword evidence="4" id="KW-0804">Transcription</keyword>
<comment type="caution">
    <text evidence="7">The sequence shown here is derived from an EMBL/GenBank/DDBJ whole genome shotgun (WGS) entry which is preliminary data.</text>
</comment>
<protein>
    <submittedName>
        <fullName evidence="7">RNA polymerase sigma factor</fullName>
    </submittedName>
</protein>
<feature type="domain" description="RNA polymerase sigma-70 region 2" evidence="5">
    <location>
        <begin position="4"/>
        <end position="69"/>
    </location>
</feature>
<proteinExistence type="inferred from homology"/>
<dbReference type="Gene3D" id="1.10.10.10">
    <property type="entry name" value="Winged helix-like DNA-binding domain superfamily/Winged helix DNA-binding domain"/>
    <property type="match status" value="1"/>
</dbReference>
<evidence type="ECO:0000313" key="7">
    <source>
        <dbReference type="EMBL" id="MFD1144303.1"/>
    </source>
</evidence>
<comment type="similarity">
    <text evidence="1">Belongs to the sigma-70 factor family. ECF subfamily.</text>
</comment>
<dbReference type="InterPro" id="IPR007627">
    <property type="entry name" value="RNA_pol_sigma70_r2"/>
</dbReference>
<sequence>MKAFYERFYGYALSVCLAYADNREDACEMLNDGFLKAFRSLKDLKNPEAVLPWLRRILVNTAIDYYRKQPKKAVEIPAETVGNQLAEPYLNDEAILAQLSAEHILTALHRLPLPYRLVFSLYVLEGYSHREIAERLHLAESTSRAHLTEANRLLRLALNAQTTDRHARTKR</sequence>
<dbReference type="InterPro" id="IPR014284">
    <property type="entry name" value="RNA_pol_sigma-70_dom"/>
</dbReference>
<evidence type="ECO:0000256" key="1">
    <source>
        <dbReference type="ARBA" id="ARBA00010641"/>
    </source>
</evidence>
<evidence type="ECO:0000259" key="6">
    <source>
        <dbReference type="Pfam" id="PF08281"/>
    </source>
</evidence>
<dbReference type="Proteomes" id="UP001597116">
    <property type="component" value="Unassembled WGS sequence"/>
</dbReference>
<dbReference type="InterPro" id="IPR013324">
    <property type="entry name" value="RNA_pol_sigma_r3/r4-like"/>
</dbReference>
<dbReference type="PANTHER" id="PTHR43133">
    <property type="entry name" value="RNA POLYMERASE ECF-TYPE SIGMA FACTO"/>
    <property type="match status" value="1"/>
</dbReference>
<dbReference type="Pfam" id="PF08281">
    <property type="entry name" value="Sigma70_r4_2"/>
    <property type="match status" value="1"/>
</dbReference>
<dbReference type="EMBL" id="JBHTLP010000021">
    <property type="protein sequence ID" value="MFD1144303.1"/>
    <property type="molecule type" value="Genomic_DNA"/>
</dbReference>
<dbReference type="InterPro" id="IPR036388">
    <property type="entry name" value="WH-like_DNA-bd_sf"/>
</dbReference>